<keyword evidence="4" id="KW-1185">Reference proteome</keyword>
<dbReference type="Proteomes" id="UP000069272">
    <property type="component" value="Chromosome 2L"/>
</dbReference>
<organism evidence="3 4">
    <name type="scientific">Anopheles albimanus</name>
    <name type="common">New world malaria mosquito</name>
    <dbReference type="NCBI Taxonomy" id="7167"/>
    <lineage>
        <taxon>Eukaryota</taxon>
        <taxon>Metazoa</taxon>
        <taxon>Ecdysozoa</taxon>
        <taxon>Arthropoda</taxon>
        <taxon>Hexapoda</taxon>
        <taxon>Insecta</taxon>
        <taxon>Pterygota</taxon>
        <taxon>Neoptera</taxon>
        <taxon>Endopterygota</taxon>
        <taxon>Diptera</taxon>
        <taxon>Nematocera</taxon>
        <taxon>Culicoidea</taxon>
        <taxon>Culicidae</taxon>
        <taxon>Anophelinae</taxon>
        <taxon>Anopheles</taxon>
    </lineage>
</organism>
<feature type="compositionally biased region" description="Low complexity" evidence="1">
    <location>
        <begin position="64"/>
        <end position="78"/>
    </location>
</feature>
<dbReference type="AlphaFoldDB" id="A0A182F353"/>
<dbReference type="VEuPathDB" id="VectorBase:AALB000888"/>
<sequence length="286" mass="31076">MNASIAVLTLACLFKVALSTSLLPDGTGGQGASDLAIDGQASSDDERINYITLNRNGYTDNELPPSSSSASSSSTTTPEDGDADGLTEGLLRWTASSEAQELVPRLLRMNPDLLDSLRAAIALDANMINRQNVDVSGDLLASHQGVYDRLYGYDPMRSVYPKRAPTGFTGMRGRRVPSGFNGVRGKKSVSMYSWKNSAIQGGNQKSFKDGKRAPSGFLGMRGKKNFELGSEQRWRMDDLIDNEQLKEYPNYLILDPTMGPSLHINSAPPKRVPNGFMGLRGKKDCC</sequence>
<name>A0A182F353_ANOAL</name>
<dbReference type="VEuPathDB" id="VectorBase:AALB20_027352"/>
<dbReference type="RefSeq" id="XP_035777173.1">
    <property type="nucleotide sequence ID" value="XM_035921280.1"/>
</dbReference>
<reference evidence="3 4" key="1">
    <citation type="journal article" date="2017" name="G3 (Bethesda)">
        <title>The Physical Genome Mapping of Anopheles albimanus Corrected Scaffold Misassemblies and Identified Interarm Rearrangements in Genus Anopheles.</title>
        <authorList>
            <person name="Artemov G.N."/>
            <person name="Peery A.N."/>
            <person name="Jiang X."/>
            <person name="Tu Z."/>
            <person name="Stegniy V.N."/>
            <person name="Sharakhova M.V."/>
            <person name="Sharakhov I.V."/>
        </authorList>
    </citation>
    <scope>NUCLEOTIDE SEQUENCE [LARGE SCALE GENOMIC DNA]</scope>
    <source>
        <strain evidence="3 4">ALBI9_A</strain>
    </source>
</reference>
<dbReference type="EnsemblMetazoa" id="AALB000888-RA">
    <property type="protein sequence ID" value="AALB000888-PA"/>
    <property type="gene ID" value="AALB000888"/>
</dbReference>
<dbReference type="KEGG" id="aali:118458604"/>
<evidence type="ECO:0000313" key="3">
    <source>
        <dbReference type="EnsemblMetazoa" id="AALB000888-PA"/>
    </source>
</evidence>
<evidence type="ECO:0000256" key="2">
    <source>
        <dbReference type="SAM" id="SignalP"/>
    </source>
</evidence>
<protein>
    <submittedName>
        <fullName evidence="3">Uncharacterized protein</fullName>
    </submittedName>
</protein>
<dbReference type="OrthoDB" id="5919137at2759"/>
<evidence type="ECO:0000256" key="1">
    <source>
        <dbReference type="SAM" id="MobiDB-lite"/>
    </source>
</evidence>
<feature type="signal peptide" evidence="2">
    <location>
        <begin position="1"/>
        <end position="19"/>
    </location>
</feature>
<reference evidence="3" key="2">
    <citation type="submission" date="2022-08" db="UniProtKB">
        <authorList>
            <consortium name="EnsemblMetazoa"/>
        </authorList>
    </citation>
    <scope>IDENTIFICATION</scope>
    <source>
        <strain evidence="3">STECLA/ALBI9_A</strain>
    </source>
</reference>
<dbReference type="GeneID" id="118458604"/>
<keyword evidence="2" id="KW-0732">Signal</keyword>
<dbReference type="STRING" id="7167.A0A182F353"/>
<accession>A0A182F353</accession>
<feature type="chain" id="PRO_5043512038" evidence="2">
    <location>
        <begin position="20"/>
        <end position="286"/>
    </location>
</feature>
<feature type="region of interest" description="Disordered" evidence="1">
    <location>
        <begin position="56"/>
        <end position="86"/>
    </location>
</feature>
<evidence type="ECO:0000313" key="4">
    <source>
        <dbReference type="Proteomes" id="UP000069272"/>
    </source>
</evidence>
<proteinExistence type="predicted"/>